<evidence type="ECO:0000256" key="2">
    <source>
        <dbReference type="ARBA" id="ARBA00022670"/>
    </source>
</evidence>
<dbReference type="InterPro" id="IPR029045">
    <property type="entry name" value="ClpP/crotonase-like_dom_sf"/>
</dbReference>
<dbReference type="STRING" id="153496.A0U89_08140"/>
<dbReference type="SUPFAM" id="SSF52096">
    <property type="entry name" value="ClpP/crotonase"/>
    <property type="match status" value="1"/>
</dbReference>
<reference evidence="5 6" key="1">
    <citation type="journal article" date="2016" name="Microb. Cell Fact.">
        <title>Dissection of exopolysaccharide biosynthesis in Kozakia baliensis.</title>
        <authorList>
            <person name="Brandt J.U."/>
            <person name="Jakob F."/>
            <person name="Behr J."/>
            <person name="Geissler A.J."/>
            <person name="Vogel R.F."/>
        </authorList>
    </citation>
    <scope>NUCLEOTIDE SEQUENCE [LARGE SCALE GENOMIC DNA]</scope>
    <source>
        <strain evidence="5 6">DSM 14400</strain>
    </source>
</reference>
<keyword evidence="6" id="KW-1185">Reference proteome</keyword>
<evidence type="ECO:0000313" key="6">
    <source>
        <dbReference type="Proteomes" id="UP000179145"/>
    </source>
</evidence>
<keyword evidence="2" id="KW-0645">Protease</keyword>
<dbReference type="OrthoDB" id="9764363at2"/>
<organism evidence="5 6">
    <name type="scientific">Kozakia baliensis</name>
    <dbReference type="NCBI Taxonomy" id="153496"/>
    <lineage>
        <taxon>Bacteria</taxon>
        <taxon>Pseudomonadati</taxon>
        <taxon>Pseudomonadota</taxon>
        <taxon>Alphaproteobacteria</taxon>
        <taxon>Acetobacterales</taxon>
        <taxon>Acetobacteraceae</taxon>
        <taxon>Kozakia</taxon>
    </lineage>
</organism>
<dbReference type="PANTHER" id="PTHR42987:SF7">
    <property type="entry name" value="SIGNAL PEPTIDE PEPTIDASE SPPA-RELATED"/>
    <property type="match status" value="1"/>
</dbReference>
<accession>A0A1D8UTZ4</accession>
<dbReference type="EMBL" id="CP014674">
    <property type="protein sequence ID" value="AOX17118.1"/>
    <property type="molecule type" value="Genomic_DNA"/>
</dbReference>
<dbReference type="InterPro" id="IPR002142">
    <property type="entry name" value="Peptidase_S49"/>
</dbReference>
<proteinExistence type="inferred from homology"/>
<protein>
    <submittedName>
        <fullName evidence="5">Uncharacterized protein</fullName>
    </submittedName>
</protein>
<evidence type="ECO:0000256" key="4">
    <source>
        <dbReference type="ARBA" id="ARBA00022825"/>
    </source>
</evidence>
<dbReference type="Pfam" id="PF01343">
    <property type="entry name" value="Peptidase_S49"/>
    <property type="match status" value="1"/>
</dbReference>
<dbReference type="InterPro" id="IPR004635">
    <property type="entry name" value="Pept_S49_SppA"/>
</dbReference>
<dbReference type="PANTHER" id="PTHR42987">
    <property type="entry name" value="PEPTIDASE S49"/>
    <property type="match status" value="1"/>
</dbReference>
<dbReference type="GO" id="GO:0008236">
    <property type="term" value="F:serine-type peptidase activity"/>
    <property type="evidence" value="ECO:0007669"/>
    <property type="project" value="UniProtKB-KW"/>
</dbReference>
<sequence length="321" mass="34785">MTHPAANEFSDGVVVQEKLRRRLLIWRIAAVLAFSVALLTVGLHRYNSSVAKLKPHIVRVAVDGIIGNDLHLLTHAIDKAASDRQVCGLLLVVDSPGGGVTGGEELHDAVARFKQHKPVVVSMLGTAASAGYMISVPASRIFALSSTITGSIGVIMERPDVSGLLGKTGINVHSITSGSMKDQTQPFVALRPDGQAMLQGVVDDLFNQFVEMVADGRHLPIEKVKSLADGRPYTGRQALSLGLIDQIGNEDSARSWLKHELHVADDFPVLPLRSSRKADGWETWLPRRAILNWVLGPWAVNWLDHSLLRDGLDAPIAILQP</sequence>
<dbReference type="GO" id="GO:0006508">
    <property type="term" value="P:proteolysis"/>
    <property type="evidence" value="ECO:0007669"/>
    <property type="project" value="UniProtKB-KW"/>
</dbReference>
<name>A0A1D8UTZ4_9PROT</name>
<evidence type="ECO:0000256" key="3">
    <source>
        <dbReference type="ARBA" id="ARBA00022801"/>
    </source>
</evidence>
<dbReference type="Gene3D" id="3.90.226.10">
    <property type="entry name" value="2-enoyl-CoA Hydratase, Chain A, domain 1"/>
    <property type="match status" value="1"/>
</dbReference>
<dbReference type="Gene3D" id="6.20.330.10">
    <property type="match status" value="1"/>
</dbReference>
<dbReference type="AlphaFoldDB" id="A0A1D8UTZ4"/>
<evidence type="ECO:0000313" key="5">
    <source>
        <dbReference type="EMBL" id="AOX17118.1"/>
    </source>
</evidence>
<dbReference type="Proteomes" id="UP000179145">
    <property type="component" value="Chromosome"/>
</dbReference>
<keyword evidence="3" id="KW-0378">Hydrolase</keyword>
<keyword evidence="4" id="KW-0720">Serine protease</keyword>
<dbReference type="CDD" id="cd07023">
    <property type="entry name" value="S49_Sppa_N_C"/>
    <property type="match status" value="1"/>
</dbReference>
<gene>
    <name evidence="5" type="ORF">A0U89_08140</name>
</gene>
<dbReference type="NCBIfam" id="TIGR00706">
    <property type="entry name" value="SppA_dom"/>
    <property type="match status" value="1"/>
</dbReference>
<dbReference type="RefSeq" id="WP_070402787.1">
    <property type="nucleotide sequence ID" value="NZ_BJVW01000003.1"/>
</dbReference>
<evidence type="ECO:0000256" key="1">
    <source>
        <dbReference type="ARBA" id="ARBA00008683"/>
    </source>
</evidence>
<comment type="similarity">
    <text evidence="1">Belongs to the peptidase S49 family.</text>
</comment>
<dbReference type="InterPro" id="IPR047272">
    <property type="entry name" value="S49_SppA_C"/>
</dbReference>
<dbReference type="KEGG" id="kba:A0U89_08140"/>
<dbReference type="eggNOG" id="COG0616">
    <property type="taxonomic scope" value="Bacteria"/>
</dbReference>